<accession>A0A1Y2EFC4</accession>
<feature type="region of interest" description="Disordered" evidence="1">
    <location>
        <begin position="1"/>
        <end position="29"/>
    </location>
</feature>
<feature type="region of interest" description="Disordered" evidence="1">
    <location>
        <begin position="142"/>
        <end position="162"/>
    </location>
</feature>
<keyword evidence="2" id="KW-1133">Transmembrane helix</keyword>
<name>A0A1Y2EFC4_9PEZI</name>
<sequence length="232" mass="24999">MLSFSSFTQPSTGTTFTTRLISSSPMPSTSTTVITSGTSSLLASISSTLLPNITSSTSATATPTPNSHSTNHHFGPGSPDTPDTRRHTIVTVSLIIGLIVVFGLWCLIVDCWRTSKRGEDDNWLYHLRQTVTSPVLRPVTNRVSKPIGSYGSKTEREKKGGRKCRKEVFMPEHNAKRAFDGDMAKPVERSDREVAAGAANGKQLIVQLNNNEDGDGAGMNPPRQPDTGIGDN</sequence>
<dbReference type="InParanoid" id="A0A1Y2EFC4"/>
<organism evidence="3 4">
    <name type="scientific">Pseudomassariella vexata</name>
    <dbReference type="NCBI Taxonomy" id="1141098"/>
    <lineage>
        <taxon>Eukaryota</taxon>
        <taxon>Fungi</taxon>
        <taxon>Dikarya</taxon>
        <taxon>Ascomycota</taxon>
        <taxon>Pezizomycotina</taxon>
        <taxon>Sordariomycetes</taxon>
        <taxon>Xylariomycetidae</taxon>
        <taxon>Amphisphaeriales</taxon>
        <taxon>Pseudomassariaceae</taxon>
        <taxon>Pseudomassariella</taxon>
    </lineage>
</organism>
<keyword evidence="2" id="KW-0472">Membrane</keyword>
<feature type="region of interest" description="Disordered" evidence="1">
    <location>
        <begin position="56"/>
        <end position="84"/>
    </location>
</feature>
<feature type="transmembrane region" description="Helical" evidence="2">
    <location>
        <begin position="88"/>
        <end position="108"/>
    </location>
</feature>
<dbReference type="Proteomes" id="UP000193689">
    <property type="component" value="Unassembled WGS sequence"/>
</dbReference>
<dbReference type="GeneID" id="63774205"/>
<dbReference type="AlphaFoldDB" id="A0A1Y2EFC4"/>
<feature type="compositionally biased region" description="Low complexity" evidence="1">
    <location>
        <begin position="56"/>
        <end position="69"/>
    </location>
</feature>
<evidence type="ECO:0000256" key="2">
    <source>
        <dbReference type="SAM" id="Phobius"/>
    </source>
</evidence>
<protein>
    <submittedName>
        <fullName evidence="3">Uncharacterized protein</fullName>
    </submittedName>
</protein>
<evidence type="ECO:0000313" key="4">
    <source>
        <dbReference type="Proteomes" id="UP000193689"/>
    </source>
</evidence>
<feature type="region of interest" description="Disordered" evidence="1">
    <location>
        <begin position="191"/>
        <end position="232"/>
    </location>
</feature>
<dbReference type="RefSeq" id="XP_040720238.1">
    <property type="nucleotide sequence ID" value="XM_040857993.1"/>
</dbReference>
<proteinExistence type="predicted"/>
<dbReference type="EMBL" id="MCFJ01000002">
    <property type="protein sequence ID" value="ORY70288.1"/>
    <property type="molecule type" value="Genomic_DNA"/>
</dbReference>
<evidence type="ECO:0000256" key="1">
    <source>
        <dbReference type="SAM" id="MobiDB-lite"/>
    </source>
</evidence>
<keyword evidence="4" id="KW-1185">Reference proteome</keyword>
<reference evidence="3 4" key="1">
    <citation type="submission" date="2016-07" db="EMBL/GenBank/DDBJ databases">
        <title>Pervasive Adenine N6-methylation of Active Genes in Fungi.</title>
        <authorList>
            <consortium name="DOE Joint Genome Institute"/>
            <person name="Mondo S.J."/>
            <person name="Dannebaum R.O."/>
            <person name="Kuo R.C."/>
            <person name="Labutti K."/>
            <person name="Haridas S."/>
            <person name="Kuo A."/>
            <person name="Salamov A."/>
            <person name="Ahrendt S.R."/>
            <person name="Lipzen A."/>
            <person name="Sullivan W."/>
            <person name="Andreopoulos W.B."/>
            <person name="Clum A."/>
            <person name="Lindquist E."/>
            <person name="Daum C."/>
            <person name="Ramamoorthy G.K."/>
            <person name="Gryganskyi A."/>
            <person name="Culley D."/>
            <person name="Magnuson J.K."/>
            <person name="James T.Y."/>
            <person name="O'Malley M.A."/>
            <person name="Stajich J.E."/>
            <person name="Spatafora J.W."/>
            <person name="Visel A."/>
            <person name="Grigoriev I.V."/>
        </authorList>
    </citation>
    <scope>NUCLEOTIDE SEQUENCE [LARGE SCALE GENOMIC DNA]</scope>
    <source>
        <strain evidence="3 4">CBS 129021</strain>
    </source>
</reference>
<comment type="caution">
    <text evidence="3">The sequence shown here is derived from an EMBL/GenBank/DDBJ whole genome shotgun (WGS) entry which is preliminary data.</text>
</comment>
<evidence type="ECO:0000313" key="3">
    <source>
        <dbReference type="EMBL" id="ORY70288.1"/>
    </source>
</evidence>
<keyword evidence="2" id="KW-0812">Transmembrane</keyword>
<gene>
    <name evidence="3" type="ORF">BCR38DRAFT_405905</name>
</gene>